<feature type="domain" description="Glycosyltransferase subfamily 4-like N-terminal" evidence="4">
    <location>
        <begin position="14"/>
        <end position="174"/>
    </location>
</feature>
<reference evidence="5 6" key="1">
    <citation type="submission" date="2020-07" db="EMBL/GenBank/DDBJ databases">
        <title>Pusillimonas sp. nov., isolated from poultry manure in Taiwan.</title>
        <authorList>
            <person name="Lin S.-Y."/>
            <person name="Tang Y.-S."/>
            <person name="Young C.-C."/>
        </authorList>
    </citation>
    <scope>NUCLEOTIDE SEQUENCE [LARGE SCALE GENOMIC DNA]</scope>
    <source>
        <strain evidence="5 6">CC-YST705</strain>
    </source>
</reference>
<evidence type="ECO:0000256" key="1">
    <source>
        <dbReference type="ARBA" id="ARBA00022676"/>
    </source>
</evidence>
<evidence type="ECO:0000313" key="5">
    <source>
        <dbReference type="EMBL" id="MCB5362366.1"/>
    </source>
</evidence>
<keyword evidence="1" id="KW-0328">Glycosyltransferase</keyword>
<accession>A0ABS8C8L8</accession>
<dbReference type="PANTHER" id="PTHR12526">
    <property type="entry name" value="GLYCOSYLTRANSFERASE"/>
    <property type="match status" value="1"/>
</dbReference>
<dbReference type="Gene3D" id="3.40.50.2000">
    <property type="entry name" value="Glycogen Phosphorylase B"/>
    <property type="match status" value="2"/>
</dbReference>
<evidence type="ECO:0000259" key="4">
    <source>
        <dbReference type="Pfam" id="PF13439"/>
    </source>
</evidence>
<evidence type="ECO:0000256" key="2">
    <source>
        <dbReference type="ARBA" id="ARBA00022679"/>
    </source>
</evidence>
<dbReference type="EMBL" id="JACDXW010000001">
    <property type="protein sequence ID" value="MCB5362366.1"/>
    <property type="molecule type" value="Genomic_DNA"/>
</dbReference>
<feature type="domain" description="Glycosyl transferase family 1" evidence="3">
    <location>
        <begin position="183"/>
        <end position="346"/>
    </location>
</feature>
<proteinExistence type="predicted"/>
<evidence type="ECO:0000259" key="3">
    <source>
        <dbReference type="Pfam" id="PF00534"/>
    </source>
</evidence>
<gene>
    <name evidence="5" type="ORF">H0484_01145</name>
</gene>
<dbReference type="InterPro" id="IPR028098">
    <property type="entry name" value="Glyco_trans_4-like_N"/>
</dbReference>
<dbReference type="Pfam" id="PF13439">
    <property type="entry name" value="Glyco_transf_4"/>
    <property type="match status" value="1"/>
</dbReference>
<sequence length="377" mass="42740">MKIAYVVDRFGRRFGGAEAYGVALMRELAKEHDVTVIARQYDEPLANLPWERVNVSSRYPSWLRVALFAHRARKQTQKRFDIVHSHVNGQCGDVEVIHVTPVRYNWRVRPLPWVKRVLSRFSLRVQTYLWLEARRVAARRAHRVVAVSPLTHDQLQQAYGTAQDYPVIPPGVDLPQSSTPPQRDATRQSLGYQAEDQILLLVARDPWRKGLPTALRALAKLPQHFKLLVVGTDEAGETKLHNTAQYQTLADRVRLVRETSDVAPYYTAADQYIHPTLNDSFGMAPLEAMAYGLPVVLSPAPYCGFAQYLKPGQDALLLDHPEDADGLARLTQEIATSPKLRQHLRHHALGVAHRHAWPNIAADYLALYKALLQERTD</sequence>
<organism evidence="5 6">
    <name type="scientific">Mesopusillimonas faecipullorum</name>
    <dbReference type="NCBI Taxonomy" id="2755040"/>
    <lineage>
        <taxon>Bacteria</taxon>
        <taxon>Pseudomonadati</taxon>
        <taxon>Pseudomonadota</taxon>
        <taxon>Betaproteobacteria</taxon>
        <taxon>Burkholderiales</taxon>
        <taxon>Alcaligenaceae</taxon>
        <taxon>Mesopusillimonas</taxon>
    </lineage>
</organism>
<evidence type="ECO:0000313" key="6">
    <source>
        <dbReference type="Proteomes" id="UP000776983"/>
    </source>
</evidence>
<keyword evidence="6" id="KW-1185">Reference proteome</keyword>
<dbReference type="Proteomes" id="UP000776983">
    <property type="component" value="Unassembled WGS sequence"/>
</dbReference>
<dbReference type="PANTHER" id="PTHR12526:SF510">
    <property type="entry name" value="D-INOSITOL 3-PHOSPHATE GLYCOSYLTRANSFERASE"/>
    <property type="match status" value="1"/>
</dbReference>
<comment type="caution">
    <text evidence="5">The sequence shown here is derived from an EMBL/GenBank/DDBJ whole genome shotgun (WGS) entry which is preliminary data.</text>
</comment>
<protein>
    <submittedName>
        <fullName evidence="5">Glycosyltransferase family 4 protein</fullName>
    </submittedName>
</protein>
<dbReference type="SUPFAM" id="SSF53756">
    <property type="entry name" value="UDP-Glycosyltransferase/glycogen phosphorylase"/>
    <property type="match status" value="1"/>
</dbReference>
<dbReference type="CDD" id="cd03801">
    <property type="entry name" value="GT4_PimA-like"/>
    <property type="match status" value="1"/>
</dbReference>
<keyword evidence="2" id="KW-0808">Transferase</keyword>
<name>A0ABS8C8L8_9BURK</name>
<dbReference type="Pfam" id="PF00534">
    <property type="entry name" value="Glycos_transf_1"/>
    <property type="match status" value="1"/>
</dbReference>
<dbReference type="InterPro" id="IPR001296">
    <property type="entry name" value="Glyco_trans_1"/>
</dbReference>